<evidence type="ECO:0000313" key="9">
    <source>
        <dbReference type="Ensembl" id="ENSPNAP00000024224.1"/>
    </source>
</evidence>
<dbReference type="Proteomes" id="UP001501920">
    <property type="component" value="Chromosome 30"/>
</dbReference>
<accession>A0A3B4DMR6</accession>
<feature type="compositionally biased region" description="Low complexity" evidence="7">
    <location>
        <begin position="393"/>
        <end position="402"/>
    </location>
</feature>
<dbReference type="Pfam" id="PF23015">
    <property type="entry name" value="zf-WIZ"/>
    <property type="match status" value="1"/>
</dbReference>
<feature type="compositionally biased region" description="Polar residues" evidence="7">
    <location>
        <begin position="797"/>
        <end position="808"/>
    </location>
</feature>
<dbReference type="AlphaFoldDB" id="A0A3B4DMR6"/>
<keyword evidence="2" id="KW-0479">Metal-binding</keyword>
<evidence type="ECO:0000256" key="2">
    <source>
        <dbReference type="ARBA" id="ARBA00022723"/>
    </source>
</evidence>
<feature type="region of interest" description="Disordered" evidence="7">
    <location>
        <begin position="644"/>
        <end position="700"/>
    </location>
</feature>
<feature type="domain" description="C2H2-type" evidence="8">
    <location>
        <begin position="178"/>
        <end position="200"/>
    </location>
</feature>
<proteinExistence type="predicted"/>
<feature type="compositionally biased region" description="Polar residues" evidence="7">
    <location>
        <begin position="644"/>
        <end position="661"/>
    </location>
</feature>
<feature type="domain" description="C2H2-type" evidence="8">
    <location>
        <begin position="570"/>
        <end position="597"/>
    </location>
</feature>
<feature type="domain" description="C2H2-type" evidence="8">
    <location>
        <begin position="474"/>
        <end position="496"/>
    </location>
</feature>
<feature type="compositionally biased region" description="Basic and acidic residues" evidence="7">
    <location>
        <begin position="119"/>
        <end position="128"/>
    </location>
</feature>
<evidence type="ECO:0000313" key="10">
    <source>
        <dbReference type="Proteomes" id="UP001501920"/>
    </source>
</evidence>
<feature type="domain" description="C2H2-type" evidence="8">
    <location>
        <begin position="321"/>
        <end position="343"/>
    </location>
</feature>
<feature type="region of interest" description="Disordered" evidence="7">
    <location>
        <begin position="97"/>
        <end position="155"/>
    </location>
</feature>
<dbReference type="SUPFAM" id="SSF57667">
    <property type="entry name" value="beta-beta-alpha zinc fingers"/>
    <property type="match status" value="2"/>
</dbReference>
<feature type="domain" description="C2H2-type" evidence="8">
    <location>
        <begin position="28"/>
        <end position="50"/>
    </location>
</feature>
<comment type="subcellular location">
    <subcellularLocation>
        <location evidence="1">Nucleus</location>
    </subcellularLocation>
</comment>
<evidence type="ECO:0000256" key="6">
    <source>
        <dbReference type="PROSITE-ProRule" id="PRU00042"/>
    </source>
</evidence>
<protein>
    <recommendedName>
        <fullName evidence="8">C2H2-type domain-containing protein</fullName>
    </recommendedName>
</protein>
<feature type="compositionally biased region" description="Pro residues" evidence="7">
    <location>
        <begin position="376"/>
        <end position="392"/>
    </location>
</feature>
<sequence length="816" mass="87545">GMERAPETARKSTASIPLHTVPGTAGVHLCEVCGTCFETKRGLSSHCRSHLRQLGVAVSDSSAPKPPQKPKIPKSSKKDSTTKLKIKIASLVKKYSKSPSAGSAPLSPSLSPPPLSPIKPDKPRKVPTEPKSVPGPVSSPLSPSLNLPSSKPLWAPQETDAPLNLTAMTDPSLRHDVHVCELCGAWYETRKGLSSHARAHLRQFGVEIDSKGAPIDILHELLLKEEQSGRVSPLQFDNYPPSSTPPRAAPKRPAPSSPLPEGSHIAPVSPPPLKKIKTSAAAVGAEPEGEAFGQKGEFSWCVSKFTNVMLSLLSGDLSKDVSCEFCHENFKKSQSLASHARSHLRQLGITEWSVHGSPMATLRDLMARRGTTSLPKPHPLPSTPASPPPPSTALPLTSGSTPIAKSPGSAPPRVPKARKGSRTVVPKPKDEPLEKNISVPKPKNTTTPSLAAPGSSSNQNTTVLKPEADLSVPVRCNYCGEMFDSRKALSCHARAHLRQLGVKWSPNASPIDTLYELMLREGTLQGSEVKPEPPAGASGSWRKATSSPQTFTTSPVEFLCACVSPAGCEATCDLCGFDFENRKALASHARAHLRQQGVDWHTNGSPIETLAEWMQREPGKVAELHKRYMRGELPQVVKKVRLSSSDSQGFLTQRSSASPHPSLSDPESARPATARELKGQLSSSSAHRKPSASQHTPTHTAARGNVCLYVAGCERRPPKHIPHSDSRLGAGPLKPRVGNAPSLMPRPPESSLVKLVGKVYSLKCRFCEEVFKGPLSVQEDWLIHLRQHILNLKRDSAPNSAPATQSTAPLIGPQVV</sequence>
<dbReference type="InterPro" id="IPR013087">
    <property type="entry name" value="Znf_C2H2_type"/>
</dbReference>
<reference evidence="9" key="3">
    <citation type="submission" date="2025-09" db="UniProtKB">
        <authorList>
            <consortium name="Ensembl"/>
        </authorList>
    </citation>
    <scope>IDENTIFICATION</scope>
</reference>
<keyword evidence="5" id="KW-0539">Nucleus</keyword>
<dbReference type="GO" id="GO:0005634">
    <property type="term" value="C:nucleus"/>
    <property type="evidence" value="ECO:0007669"/>
    <property type="project" value="UniProtKB-SubCell"/>
</dbReference>
<evidence type="ECO:0000256" key="5">
    <source>
        <dbReference type="ARBA" id="ARBA00023242"/>
    </source>
</evidence>
<feature type="compositionally biased region" description="Basic and acidic residues" evidence="7">
    <location>
        <begin position="1"/>
        <end position="10"/>
    </location>
</feature>
<feature type="region of interest" description="Disordered" evidence="7">
    <location>
        <begin position="796"/>
        <end position="816"/>
    </location>
</feature>
<feature type="region of interest" description="Disordered" evidence="7">
    <location>
        <begin position="57"/>
        <end position="83"/>
    </location>
</feature>
<keyword evidence="10" id="KW-1185">Reference proteome</keyword>
<reference evidence="9 10" key="1">
    <citation type="submission" date="2020-10" db="EMBL/GenBank/DDBJ databases">
        <title>Pygocentrus nattereri (red-bellied piranha) genome, fPygNat1, primary haplotype.</title>
        <authorList>
            <person name="Myers G."/>
            <person name="Meyer A."/>
            <person name="Karagic N."/>
            <person name="Pippel M."/>
            <person name="Winkler S."/>
            <person name="Tracey A."/>
            <person name="Wood J."/>
            <person name="Formenti G."/>
            <person name="Howe K."/>
            <person name="Fedrigo O."/>
            <person name="Jarvis E.D."/>
        </authorList>
    </citation>
    <scope>NUCLEOTIDE SEQUENCE [LARGE SCALE GENOMIC DNA]</scope>
</reference>
<feature type="region of interest" description="Disordered" evidence="7">
    <location>
        <begin position="230"/>
        <end position="273"/>
    </location>
</feature>
<dbReference type="GO" id="GO:0008270">
    <property type="term" value="F:zinc ion binding"/>
    <property type="evidence" value="ECO:0007669"/>
    <property type="project" value="UniProtKB-KW"/>
</dbReference>
<dbReference type="PROSITE" id="PS50157">
    <property type="entry name" value="ZINC_FINGER_C2H2_2"/>
    <property type="match status" value="5"/>
</dbReference>
<dbReference type="InterPro" id="IPR036236">
    <property type="entry name" value="Znf_C2H2_sf"/>
</dbReference>
<dbReference type="PROSITE" id="PS00028">
    <property type="entry name" value="ZINC_FINGER_C2H2_1"/>
    <property type="match status" value="5"/>
</dbReference>
<evidence type="ECO:0000256" key="1">
    <source>
        <dbReference type="ARBA" id="ARBA00004123"/>
    </source>
</evidence>
<dbReference type="InterPro" id="IPR051643">
    <property type="entry name" value="Transcr_Reg_ZincFinger"/>
</dbReference>
<name>A0A3B4DMR6_PYGNA</name>
<dbReference type="Ensembl" id="ENSPNAT00000010684.2">
    <property type="protein sequence ID" value="ENSPNAP00000024224.1"/>
    <property type="gene ID" value="ENSPNAG00000008740.2"/>
</dbReference>
<dbReference type="SMART" id="SM00355">
    <property type="entry name" value="ZnF_C2H2"/>
    <property type="match status" value="6"/>
</dbReference>
<feature type="compositionally biased region" description="Low complexity" evidence="7">
    <location>
        <begin position="130"/>
        <end position="153"/>
    </location>
</feature>
<feature type="region of interest" description="Disordered" evidence="7">
    <location>
        <begin position="1"/>
        <end position="20"/>
    </location>
</feature>
<dbReference type="PANTHER" id="PTHR24396:SF29">
    <property type="entry name" value="PROTEIN WIZ ISOFORM X1"/>
    <property type="match status" value="1"/>
</dbReference>
<evidence type="ECO:0000259" key="8">
    <source>
        <dbReference type="PROSITE" id="PS50157"/>
    </source>
</evidence>
<dbReference type="GeneTree" id="ENSGT00940000159979"/>
<evidence type="ECO:0000256" key="7">
    <source>
        <dbReference type="SAM" id="MobiDB-lite"/>
    </source>
</evidence>
<feature type="region of interest" description="Disordered" evidence="7">
    <location>
        <begin position="526"/>
        <end position="548"/>
    </location>
</feature>
<evidence type="ECO:0000256" key="3">
    <source>
        <dbReference type="ARBA" id="ARBA00022771"/>
    </source>
</evidence>
<dbReference type="GO" id="GO:0000981">
    <property type="term" value="F:DNA-binding transcription factor activity, RNA polymerase II-specific"/>
    <property type="evidence" value="ECO:0007669"/>
    <property type="project" value="TreeGrafter"/>
</dbReference>
<dbReference type="InterPro" id="IPR055125">
    <property type="entry name" value="Wiz_C_Znf"/>
</dbReference>
<keyword evidence="3 6" id="KW-0863">Zinc-finger</keyword>
<feature type="region of interest" description="Disordered" evidence="7">
    <location>
        <begin position="370"/>
        <end position="462"/>
    </location>
</feature>
<dbReference type="PANTHER" id="PTHR24396">
    <property type="entry name" value="ZINC FINGER PROTEIN"/>
    <property type="match status" value="1"/>
</dbReference>
<reference evidence="9" key="2">
    <citation type="submission" date="2025-08" db="UniProtKB">
        <authorList>
            <consortium name="Ensembl"/>
        </authorList>
    </citation>
    <scope>IDENTIFICATION</scope>
</reference>
<evidence type="ECO:0000256" key="4">
    <source>
        <dbReference type="ARBA" id="ARBA00022833"/>
    </source>
</evidence>
<keyword evidence="4" id="KW-0862">Zinc</keyword>
<organism evidence="9 10">
    <name type="scientific">Pygocentrus nattereri</name>
    <name type="common">Red-bellied piranha</name>
    <dbReference type="NCBI Taxonomy" id="42514"/>
    <lineage>
        <taxon>Eukaryota</taxon>
        <taxon>Metazoa</taxon>
        <taxon>Chordata</taxon>
        <taxon>Craniata</taxon>
        <taxon>Vertebrata</taxon>
        <taxon>Euteleostomi</taxon>
        <taxon>Actinopterygii</taxon>
        <taxon>Neopterygii</taxon>
        <taxon>Teleostei</taxon>
        <taxon>Ostariophysi</taxon>
        <taxon>Characiformes</taxon>
        <taxon>Characoidei</taxon>
        <taxon>Pygocentrus</taxon>
    </lineage>
</organism>
<feature type="compositionally biased region" description="Pro residues" evidence="7">
    <location>
        <begin position="242"/>
        <end position="258"/>
    </location>
</feature>
<feature type="compositionally biased region" description="Low complexity" evidence="7">
    <location>
        <begin position="97"/>
        <end position="109"/>
    </location>
</feature>
<feature type="compositionally biased region" description="Polar residues" evidence="7">
    <location>
        <begin position="443"/>
        <end position="462"/>
    </location>
</feature>
<dbReference type="GO" id="GO:0000978">
    <property type="term" value="F:RNA polymerase II cis-regulatory region sequence-specific DNA binding"/>
    <property type="evidence" value="ECO:0007669"/>
    <property type="project" value="TreeGrafter"/>
</dbReference>